<dbReference type="InterPro" id="IPR050295">
    <property type="entry name" value="Plant_2OG-oxidoreductases"/>
</dbReference>
<reference evidence="6" key="2">
    <citation type="submission" date="2021-03" db="UniProtKB">
        <authorList>
            <consortium name="EnsemblPlants"/>
        </authorList>
    </citation>
    <scope>IDENTIFICATION</scope>
</reference>
<dbReference type="FunFam" id="2.60.120.330:FF:000012">
    <property type="entry name" value="Gibberellin 20 oxidase 1"/>
    <property type="match status" value="1"/>
</dbReference>
<dbReference type="Proteomes" id="UP000596660">
    <property type="component" value="Unplaced"/>
</dbReference>
<dbReference type="Pfam" id="PF14226">
    <property type="entry name" value="DIOX_N"/>
    <property type="match status" value="1"/>
</dbReference>
<dbReference type="PROSITE" id="PS51471">
    <property type="entry name" value="FE2OG_OXY"/>
    <property type="match status" value="1"/>
</dbReference>
<evidence type="ECO:0000256" key="1">
    <source>
        <dbReference type="ARBA" id="ARBA00008056"/>
    </source>
</evidence>
<evidence type="ECO:0000259" key="5">
    <source>
        <dbReference type="PROSITE" id="PS51471"/>
    </source>
</evidence>
<dbReference type="EnsemblPlants" id="AUR62016644-RA">
    <property type="protein sequence ID" value="AUR62016644-RA:cds"/>
    <property type="gene ID" value="AUR62016644"/>
</dbReference>
<evidence type="ECO:0000256" key="2">
    <source>
        <dbReference type="ARBA" id="ARBA00022723"/>
    </source>
</evidence>
<keyword evidence="2 4" id="KW-0479">Metal-binding</keyword>
<dbReference type="InterPro" id="IPR027443">
    <property type="entry name" value="IPNS-like_sf"/>
</dbReference>
<proteinExistence type="inferred from homology"/>
<dbReference type="GO" id="GO:0046872">
    <property type="term" value="F:metal ion binding"/>
    <property type="evidence" value="ECO:0007669"/>
    <property type="project" value="UniProtKB-KW"/>
</dbReference>
<dbReference type="SUPFAM" id="SSF51197">
    <property type="entry name" value="Clavaminate synthase-like"/>
    <property type="match status" value="1"/>
</dbReference>
<dbReference type="InterPro" id="IPR044861">
    <property type="entry name" value="IPNS-like_FE2OG_OXY"/>
</dbReference>
<dbReference type="InterPro" id="IPR005123">
    <property type="entry name" value="Oxoglu/Fe-dep_dioxygenase_dom"/>
</dbReference>
<dbReference type="OMA" id="NDAYESP"/>
<dbReference type="AlphaFoldDB" id="A0A803LNW5"/>
<dbReference type="Pfam" id="PF03171">
    <property type="entry name" value="2OG-FeII_Oxy"/>
    <property type="match status" value="1"/>
</dbReference>
<protein>
    <recommendedName>
        <fullName evidence="5">Fe2OG dioxygenase domain-containing protein</fullName>
    </recommendedName>
</protein>
<dbReference type="PANTHER" id="PTHR47991">
    <property type="entry name" value="OXOGLUTARATE/IRON-DEPENDENT DIOXYGENASE"/>
    <property type="match status" value="1"/>
</dbReference>
<dbReference type="SMR" id="A0A803LNW5"/>
<accession>A0A803LNW5</accession>
<keyword evidence="7" id="KW-1185">Reference proteome</keyword>
<sequence>MSEIDPAFIQPIEHRPKPFTIEAEGIPIIDLSPITSNNHYENDRGDINDIGVLIAEIGNACEKWGFFQVINHGVPLEKLERLEVTGRKFFTLPQEEKRKVGRDEANPIGYYDSEHTRNVKDWKQVFDFTVKDPSFIPVDPDDLKPKELINCWPQSPPEFKEDAQGYARELEKLAFKLLELIALSLGLAADRLNGYFNDHASFVRLNYYPSCPSPQLVLGLNQHKDAGALTILAQDDVGGLQVRRKSDGEWVSVRPNPGAFIINVGDIVQVWSNDKYESVEHRVMVNSEKERLSIPFFFYPAHYIMVKPLEETIDNENPPKYNEYNWGVYFATKRKSNFKKLQVENIQVAHFKIVSQ</sequence>
<reference evidence="6" key="1">
    <citation type="journal article" date="2017" name="Nature">
        <title>The genome of Chenopodium quinoa.</title>
        <authorList>
            <person name="Jarvis D.E."/>
            <person name="Ho Y.S."/>
            <person name="Lightfoot D.J."/>
            <person name="Schmoeckel S.M."/>
            <person name="Li B."/>
            <person name="Borm T.J.A."/>
            <person name="Ohyanagi H."/>
            <person name="Mineta K."/>
            <person name="Michell C.T."/>
            <person name="Saber N."/>
            <person name="Kharbatia N.M."/>
            <person name="Rupper R.R."/>
            <person name="Sharp A.R."/>
            <person name="Dally N."/>
            <person name="Boughton B.A."/>
            <person name="Woo Y.H."/>
            <person name="Gao G."/>
            <person name="Schijlen E.G.W.M."/>
            <person name="Guo X."/>
            <person name="Momin A.A."/>
            <person name="Negrao S."/>
            <person name="Al-Babili S."/>
            <person name="Gehring C."/>
            <person name="Roessner U."/>
            <person name="Jung C."/>
            <person name="Murphy K."/>
            <person name="Arold S.T."/>
            <person name="Gojobori T."/>
            <person name="van der Linden C.G."/>
            <person name="van Loo E.N."/>
            <person name="Jellen E.N."/>
            <person name="Maughan P.J."/>
            <person name="Tester M."/>
        </authorList>
    </citation>
    <scope>NUCLEOTIDE SEQUENCE [LARGE SCALE GENOMIC DNA]</scope>
    <source>
        <strain evidence="6">cv. PI 614886</strain>
    </source>
</reference>
<gene>
    <name evidence="6" type="primary">LOC110704990</name>
</gene>
<keyword evidence="4" id="KW-0560">Oxidoreductase</keyword>
<dbReference type="OrthoDB" id="288590at2759"/>
<dbReference type="PRINTS" id="PR00682">
    <property type="entry name" value="IPNSYNTHASE"/>
</dbReference>
<comment type="similarity">
    <text evidence="1 4">Belongs to the iron/ascorbate-dependent oxidoreductase family.</text>
</comment>
<dbReference type="GO" id="GO:0016491">
    <property type="term" value="F:oxidoreductase activity"/>
    <property type="evidence" value="ECO:0007669"/>
    <property type="project" value="UniProtKB-KW"/>
</dbReference>
<dbReference type="Gene3D" id="2.60.120.330">
    <property type="entry name" value="B-lactam Antibiotic, Isopenicillin N Synthase, Chain"/>
    <property type="match status" value="1"/>
</dbReference>
<dbReference type="Gramene" id="AUR62016644-RA">
    <property type="protein sequence ID" value="AUR62016644-RA:cds"/>
    <property type="gene ID" value="AUR62016644"/>
</dbReference>
<evidence type="ECO:0000256" key="4">
    <source>
        <dbReference type="RuleBase" id="RU003682"/>
    </source>
</evidence>
<name>A0A803LNW5_CHEQI</name>
<evidence type="ECO:0000313" key="6">
    <source>
        <dbReference type="EnsemblPlants" id="AUR62016644-RA:cds"/>
    </source>
</evidence>
<evidence type="ECO:0000256" key="3">
    <source>
        <dbReference type="ARBA" id="ARBA00023004"/>
    </source>
</evidence>
<evidence type="ECO:0000313" key="7">
    <source>
        <dbReference type="Proteomes" id="UP000596660"/>
    </source>
</evidence>
<organism evidence="6 7">
    <name type="scientific">Chenopodium quinoa</name>
    <name type="common">Quinoa</name>
    <dbReference type="NCBI Taxonomy" id="63459"/>
    <lineage>
        <taxon>Eukaryota</taxon>
        <taxon>Viridiplantae</taxon>
        <taxon>Streptophyta</taxon>
        <taxon>Embryophyta</taxon>
        <taxon>Tracheophyta</taxon>
        <taxon>Spermatophyta</taxon>
        <taxon>Magnoliopsida</taxon>
        <taxon>eudicotyledons</taxon>
        <taxon>Gunneridae</taxon>
        <taxon>Pentapetalae</taxon>
        <taxon>Caryophyllales</taxon>
        <taxon>Chenopodiaceae</taxon>
        <taxon>Chenopodioideae</taxon>
        <taxon>Atripliceae</taxon>
        <taxon>Chenopodium</taxon>
    </lineage>
</organism>
<feature type="domain" description="Fe2OG dioxygenase" evidence="5">
    <location>
        <begin position="199"/>
        <end position="300"/>
    </location>
</feature>
<dbReference type="InterPro" id="IPR026992">
    <property type="entry name" value="DIOX_N"/>
</dbReference>
<dbReference type="KEGG" id="cqi:110704990"/>
<keyword evidence="3 4" id="KW-0408">Iron</keyword>
<dbReference type="RefSeq" id="XP_021738493.1">
    <property type="nucleotide sequence ID" value="XM_021882801.1"/>
</dbReference>
<dbReference type="GeneID" id="110704990"/>